<dbReference type="RefSeq" id="WP_160689902.1">
    <property type="nucleotide sequence ID" value="NZ_CP047897.1"/>
</dbReference>
<reference evidence="2 3" key="1">
    <citation type="submission" date="2020-01" db="EMBL/GenBank/DDBJ databases">
        <authorList>
            <person name="Kim M."/>
        </authorList>
    </citation>
    <scope>NUCLEOTIDE SEQUENCE [LARGE SCALE GENOMIC DNA]</scope>
    <source>
        <strain evidence="2 3">BT10</strain>
    </source>
</reference>
<dbReference type="InterPro" id="IPR041673">
    <property type="entry name" value="TetR_C_23"/>
</dbReference>
<name>A0A6P1NXB9_9BACT</name>
<dbReference type="SUPFAM" id="SSF48498">
    <property type="entry name" value="Tetracyclin repressor-like, C-terminal domain"/>
    <property type="match status" value="1"/>
</dbReference>
<dbReference type="Proteomes" id="UP000464214">
    <property type="component" value="Chromosome"/>
</dbReference>
<proteinExistence type="predicted"/>
<dbReference type="KEGG" id="nib:GU926_05795"/>
<dbReference type="EMBL" id="CP047897">
    <property type="protein sequence ID" value="QHL86974.1"/>
    <property type="molecule type" value="Genomic_DNA"/>
</dbReference>
<dbReference type="InterPro" id="IPR009057">
    <property type="entry name" value="Homeodomain-like_sf"/>
</dbReference>
<dbReference type="SUPFAM" id="SSF46689">
    <property type="entry name" value="Homeodomain-like"/>
    <property type="match status" value="1"/>
</dbReference>
<dbReference type="Pfam" id="PF17931">
    <property type="entry name" value="TetR_C_23"/>
    <property type="match status" value="1"/>
</dbReference>
<evidence type="ECO:0000313" key="3">
    <source>
        <dbReference type="Proteomes" id="UP000464214"/>
    </source>
</evidence>
<organism evidence="2 3">
    <name type="scientific">Nibribacter ruber</name>
    <dbReference type="NCBI Taxonomy" id="2698458"/>
    <lineage>
        <taxon>Bacteria</taxon>
        <taxon>Pseudomonadati</taxon>
        <taxon>Bacteroidota</taxon>
        <taxon>Cytophagia</taxon>
        <taxon>Cytophagales</taxon>
        <taxon>Hymenobacteraceae</taxon>
        <taxon>Nibribacter</taxon>
    </lineage>
</organism>
<feature type="domain" description="Tetracyclin repressor-like C-terminal" evidence="1">
    <location>
        <begin position="90"/>
        <end position="217"/>
    </location>
</feature>
<accession>A0A6P1NXB9</accession>
<protein>
    <submittedName>
        <fullName evidence="2">TetR/AcrR family transcriptional regulator</fullName>
    </submittedName>
</protein>
<sequence length="224" mass="26393">MENIEKTNIPLKDTRTRILEAFVHHVLETGQEPVSVYKFAQSLGMTEQEFYTFYTSFQGVKGGVWDSIFEQTLADMYAQPAYAHYSPKEKLLSFYFTWIEELKKNRSYLLTLYEKQPDFKKVTPQEVQSFKRHFTAFAKTLVQEGKETEQIVDRKYVSDKYPEALWLETLFIFQFWLKDTSPGFERTDAAIEKSVSLFFDVVGRNAVDSLFDFAKFLYQSKKFV</sequence>
<evidence type="ECO:0000313" key="2">
    <source>
        <dbReference type="EMBL" id="QHL86974.1"/>
    </source>
</evidence>
<gene>
    <name evidence="2" type="ORF">GU926_05795</name>
</gene>
<keyword evidence="3" id="KW-1185">Reference proteome</keyword>
<dbReference type="AlphaFoldDB" id="A0A6P1NXB9"/>
<evidence type="ECO:0000259" key="1">
    <source>
        <dbReference type="Pfam" id="PF17931"/>
    </source>
</evidence>
<dbReference type="Gene3D" id="1.10.357.10">
    <property type="entry name" value="Tetracycline Repressor, domain 2"/>
    <property type="match status" value="1"/>
</dbReference>
<dbReference type="InterPro" id="IPR036271">
    <property type="entry name" value="Tet_transcr_reg_TetR-rel_C_sf"/>
</dbReference>